<feature type="transmembrane region" description="Helical" evidence="1">
    <location>
        <begin position="23"/>
        <end position="45"/>
    </location>
</feature>
<accession>A0ABT4HFL8</accession>
<gene>
    <name evidence="2" type="ORF">OY187_13160</name>
</gene>
<evidence type="ECO:0008006" key="4">
    <source>
        <dbReference type="Google" id="ProtNLM"/>
    </source>
</evidence>
<dbReference type="SUPFAM" id="SSF53448">
    <property type="entry name" value="Nucleotide-diphospho-sugar transferases"/>
    <property type="match status" value="1"/>
</dbReference>
<evidence type="ECO:0000313" key="3">
    <source>
        <dbReference type="Proteomes" id="UP001084650"/>
    </source>
</evidence>
<keyword evidence="1" id="KW-0812">Transmembrane</keyword>
<sequence length="297" mass="33345">MADANRPLLLAGNDGTPIPNRRIAWRITYLKVAALTVVLTIWNLVSRRKVTSAQSDVDVSLTTYGRRATSAFATIESIGLGSLRPRRLILWIDEPELVAHPPATLRRLVKRGLEIIPCEANGPHSKYFPYCQRFSDDRKLLATADDDMLYPRWWLRALVEAYTREPGHVVAHRAWAVLQDENGYSPYAKWALCSSSEARFDLFATGVSGVLYDHKMVELLRRAGTGFRSACPRADDVWLHFVALASGVKVRQVRRQASEFWPRLRTSINGLARENTTGGGNDIALASTARLFRQNAE</sequence>
<keyword evidence="3" id="KW-1185">Reference proteome</keyword>
<organism evidence="2 3">
    <name type="scientific">Mycolicibacterium iranicum</name>
    <name type="common">Mycobacterium iranicum</name>
    <dbReference type="NCBI Taxonomy" id="912594"/>
    <lineage>
        <taxon>Bacteria</taxon>
        <taxon>Bacillati</taxon>
        <taxon>Actinomycetota</taxon>
        <taxon>Actinomycetes</taxon>
        <taxon>Mycobacteriales</taxon>
        <taxon>Mycobacteriaceae</taxon>
        <taxon>Mycolicibacterium</taxon>
    </lineage>
</organism>
<comment type="caution">
    <text evidence="2">The sequence shown here is derived from an EMBL/GenBank/DDBJ whole genome shotgun (WGS) entry which is preliminary data.</text>
</comment>
<keyword evidence="1" id="KW-0472">Membrane</keyword>
<evidence type="ECO:0000256" key="1">
    <source>
        <dbReference type="SAM" id="Phobius"/>
    </source>
</evidence>
<name>A0ABT4HFL8_MYCIR</name>
<dbReference type="Proteomes" id="UP001084650">
    <property type="component" value="Unassembled WGS sequence"/>
</dbReference>
<reference evidence="2" key="1">
    <citation type="submission" date="2022-12" db="EMBL/GenBank/DDBJ databases">
        <title>Whole genome sequence of Mycolicibacterium iranicum strain SBH312.</title>
        <authorList>
            <person name="Jani J."/>
            <person name="Arifin Mustapha Z."/>
            <person name="Ahmed K."/>
            <person name="Kai Ling C."/>
        </authorList>
    </citation>
    <scope>NUCLEOTIDE SEQUENCE</scope>
    <source>
        <strain evidence="2">SBH312</strain>
    </source>
</reference>
<dbReference type="InterPro" id="IPR029044">
    <property type="entry name" value="Nucleotide-diphossugar_trans"/>
</dbReference>
<keyword evidence="1" id="KW-1133">Transmembrane helix</keyword>
<dbReference type="EMBL" id="JAPQYE010000005">
    <property type="protein sequence ID" value="MCZ0728998.1"/>
    <property type="molecule type" value="Genomic_DNA"/>
</dbReference>
<protein>
    <recommendedName>
        <fullName evidence="4">Glycosyltransferase</fullName>
    </recommendedName>
</protein>
<dbReference type="RefSeq" id="WP_268786254.1">
    <property type="nucleotide sequence ID" value="NZ_JAPQYE010000005.1"/>
</dbReference>
<evidence type="ECO:0000313" key="2">
    <source>
        <dbReference type="EMBL" id="MCZ0728998.1"/>
    </source>
</evidence>
<proteinExistence type="predicted"/>